<evidence type="ECO:0000256" key="1">
    <source>
        <dbReference type="ARBA" id="ARBA00001961"/>
    </source>
</evidence>
<dbReference type="InterPro" id="IPR005123">
    <property type="entry name" value="Oxoglu/Fe-dep_dioxygenase_dom"/>
</dbReference>
<keyword evidence="4" id="KW-0223">Dioxygenase</keyword>
<proteinExistence type="predicted"/>
<dbReference type="PANTHER" id="PTHR10869:SF246">
    <property type="entry name" value="TRANSMEMBRANE PROLYL 4-HYDROXYLASE"/>
    <property type="match status" value="1"/>
</dbReference>
<evidence type="ECO:0000256" key="2">
    <source>
        <dbReference type="ARBA" id="ARBA00022723"/>
    </source>
</evidence>
<name>A0A2A4FUP7_9SPHN</name>
<accession>A0A2A4FUP7</accession>
<keyword evidence="6" id="KW-0408">Iron</keyword>
<dbReference type="SMART" id="SM00702">
    <property type="entry name" value="P4Hc"/>
    <property type="match status" value="1"/>
</dbReference>
<protein>
    <submittedName>
        <fullName evidence="8">Oxygenase</fullName>
    </submittedName>
</protein>
<evidence type="ECO:0000256" key="4">
    <source>
        <dbReference type="ARBA" id="ARBA00022964"/>
    </source>
</evidence>
<evidence type="ECO:0000256" key="3">
    <source>
        <dbReference type="ARBA" id="ARBA00022896"/>
    </source>
</evidence>
<reference evidence="8 9" key="1">
    <citation type="submission" date="2017-09" db="EMBL/GenBank/DDBJ databases">
        <title>The Catabolism of 3,6-Dichlorosalicylic acid is Initiated by the Cytochrome P450 Monooxygenase DsmABC in Rhizorhabdus dicambivorans Ndbn-20.</title>
        <authorList>
            <person name="Na L."/>
        </authorList>
    </citation>
    <scope>NUCLEOTIDE SEQUENCE [LARGE SCALE GENOMIC DNA]</scope>
    <source>
        <strain evidence="8 9">Ndbn-20m</strain>
    </source>
</reference>
<dbReference type="PANTHER" id="PTHR10869">
    <property type="entry name" value="PROLYL 4-HYDROXYLASE ALPHA SUBUNIT"/>
    <property type="match status" value="1"/>
</dbReference>
<dbReference type="GO" id="GO:0016705">
    <property type="term" value="F:oxidoreductase activity, acting on paired donors, with incorporation or reduction of molecular oxygen"/>
    <property type="evidence" value="ECO:0007669"/>
    <property type="project" value="InterPro"/>
</dbReference>
<dbReference type="KEGG" id="rdi:CMV14_03245"/>
<dbReference type="InterPro" id="IPR044862">
    <property type="entry name" value="Pro_4_hyd_alph_FE2OG_OXY"/>
</dbReference>
<keyword evidence="9" id="KW-1185">Reference proteome</keyword>
<evidence type="ECO:0000256" key="6">
    <source>
        <dbReference type="ARBA" id="ARBA00023004"/>
    </source>
</evidence>
<sequence>MTDSVTPVAAHLRSRGAQKMPGSKAELFIVREFLDAARCAELVALIDRDNRPSTIADDQGVAYFRTSKTCDLDPASALAAGLDADIADMLGIDPALGEPIQGQKYDVGDEFRDHTDYFEPTGFDYLTHCGETGQRSWTAMIYLNQPGAGGATRFRRLDKIIQPEPGKLVVWANITADGKPNPWTLHCGMKVRQGSKYVITKWYRERPWPIR</sequence>
<evidence type="ECO:0000256" key="5">
    <source>
        <dbReference type="ARBA" id="ARBA00023002"/>
    </source>
</evidence>
<comment type="caution">
    <text evidence="8">The sequence shown here is derived from an EMBL/GenBank/DDBJ whole genome shotgun (WGS) entry which is preliminary data.</text>
</comment>
<evidence type="ECO:0000259" key="7">
    <source>
        <dbReference type="PROSITE" id="PS51471"/>
    </source>
</evidence>
<evidence type="ECO:0000313" key="9">
    <source>
        <dbReference type="Proteomes" id="UP000218934"/>
    </source>
</evidence>
<dbReference type="GO" id="GO:0031418">
    <property type="term" value="F:L-ascorbic acid binding"/>
    <property type="evidence" value="ECO:0007669"/>
    <property type="project" value="UniProtKB-KW"/>
</dbReference>
<dbReference type="OrthoDB" id="269774at2"/>
<dbReference type="InterPro" id="IPR045054">
    <property type="entry name" value="P4HA-like"/>
</dbReference>
<dbReference type="PROSITE" id="PS51471">
    <property type="entry name" value="FE2OG_OXY"/>
    <property type="match status" value="1"/>
</dbReference>
<evidence type="ECO:0000313" key="8">
    <source>
        <dbReference type="EMBL" id="PCE41402.1"/>
    </source>
</evidence>
<comment type="cofactor">
    <cofactor evidence="1">
        <name>L-ascorbate</name>
        <dbReference type="ChEBI" id="CHEBI:38290"/>
    </cofactor>
</comment>
<keyword evidence="3" id="KW-0847">Vitamin C</keyword>
<organism evidence="8 9">
    <name type="scientific">Rhizorhabdus dicambivorans</name>
    <dbReference type="NCBI Taxonomy" id="1850238"/>
    <lineage>
        <taxon>Bacteria</taxon>
        <taxon>Pseudomonadati</taxon>
        <taxon>Pseudomonadota</taxon>
        <taxon>Alphaproteobacteria</taxon>
        <taxon>Sphingomonadales</taxon>
        <taxon>Sphingomonadaceae</taxon>
        <taxon>Rhizorhabdus</taxon>
    </lineage>
</organism>
<dbReference type="GO" id="GO:0051213">
    <property type="term" value="F:dioxygenase activity"/>
    <property type="evidence" value="ECO:0007669"/>
    <property type="project" value="UniProtKB-KW"/>
</dbReference>
<dbReference type="Proteomes" id="UP000218934">
    <property type="component" value="Unassembled WGS sequence"/>
</dbReference>
<dbReference type="Gene3D" id="2.60.120.620">
    <property type="entry name" value="q2cbj1_9rhob like domain"/>
    <property type="match status" value="1"/>
</dbReference>
<gene>
    <name evidence="8" type="ORF">COO09_15135</name>
</gene>
<dbReference type="EMBL" id="NWUF01000015">
    <property type="protein sequence ID" value="PCE41402.1"/>
    <property type="molecule type" value="Genomic_DNA"/>
</dbReference>
<dbReference type="AlphaFoldDB" id="A0A2A4FUP7"/>
<keyword evidence="5" id="KW-0560">Oxidoreductase</keyword>
<keyword evidence="2" id="KW-0479">Metal-binding</keyword>
<feature type="domain" description="Fe2OG dioxygenase" evidence="7">
    <location>
        <begin position="91"/>
        <end position="205"/>
    </location>
</feature>
<dbReference type="InterPro" id="IPR006620">
    <property type="entry name" value="Pro_4_hyd_alph"/>
</dbReference>
<dbReference type="GO" id="GO:0005506">
    <property type="term" value="F:iron ion binding"/>
    <property type="evidence" value="ECO:0007669"/>
    <property type="project" value="InterPro"/>
</dbReference>
<dbReference type="Pfam" id="PF13640">
    <property type="entry name" value="2OG-FeII_Oxy_3"/>
    <property type="match status" value="1"/>
</dbReference>
<dbReference type="RefSeq" id="WP_066968943.1">
    <property type="nucleotide sequence ID" value="NZ_CP023449.1"/>
</dbReference>